<feature type="coiled-coil region" evidence="4">
    <location>
        <begin position="55"/>
        <end position="86"/>
    </location>
</feature>
<dbReference type="Gene3D" id="1.10.443.10">
    <property type="entry name" value="Intergrase catalytic core"/>
    <property type="match status" value="1"/>
</dbReference>
<dbReference type="PROSITE" id="PS51898">
    <property type="entry name" value="TYR_RECOMBINASE"/>
    <property type="match status" value="1"/>
</dbReference>
<evidence type="ECO:0000313" key="6">
    <source>
        <dbReference type="EMBL" id="MBB3840777.1"/>
    </source>
</evidence>
<dbReference type="InterPro" id="IPR010998">
    <property type="entry name" value="Integrase_recombinase_N"/>
</dbReference>
<dbReference type="SUPFAM" id="SSF56349">
    <property type="entry name" value="DNA breaking-rejoining enzymes"/>
    <property type="match status" value="1"/>
</dbReference>
<gene>
    <name evidence="6" type="ORF">FHS57_004797</name>
</gene>
<dbReference type="CDD" id="cd01185">
    <property type="entry name" value="INTN1_C_like"/>
    <property type="match status" value="1"/>
</dbReference>
<dbReference type="EMBL" id="JACIBY010000012">
    <property type="protein sequence ID" value="MBB3840777.1"/>
    <property type="molecule type" value="Genomic_DNA"/>
</dbReference>
<feature type="domain" description="Tyr recombinase" evidence="5">
    <location>
        <begin position="217"/>
        <end position="390"/>
    </location>
</feature>
<dbReference type="GO" id="GO:0003677">
    <property type="term" value="F:DNA binding"/>
    <property type="evidence" value="ECO:0007669"/>
    <property type="project" value="UniProtKB-KW"/>
</dbReference>
<organism evidence="6 7">
    <name type="scientific">Runella defluvii</name>
    <dbReference type="NCBI Taxonomy" id="370973"/>
    <lineage>
        <taxon>Bacteria</taxon>
        <taxon>Pseudomonadati</taxon>
        <taxon>Bacteroidota</taxon>
        <taxon>Cytophagia</taxon>
        <taxon>Cytophagales</taxon>
        <taxon>Spirosomataceae</taxon>
        <taxon>Runella</taxon>
    </lineage>
</organism>
<dbReference type="RefSeq" id="WP_183977962.1">
    <property type="nucleotide sequence ID" value="NZ_JACIBY010000012.1"/>
</dbReference>
<dbReference type="Gene3D" id="1.10.150.130">
    <property type="match status" value="1"/>
</dbReference>
<dbReference type="Pfam" id="PF00589">
    <property type="entry name" value="Phage_integrase"/>
    <property type="match status" value="1"/>
</dbReference>
<dbReference type="Pfam" id="PF13102">
    <property type="entry name" value="Phage_int_SAM_5"/>
    <property type="match status" value="1"/>
</dbReference>
<evidence type="ECO:0000256" key="1">
    <source>
        <dbReference type="ARBA" id="ARBA00008857"/>
    </source>
</evidence>
<reference evidence="6 7" key="1">
    <citation type="submission" date="2020-08" db="EMBL/GenBank/DDBJ databases">
        <title>Genomic Encyclopedia of Type Strains, Phase IV (KMG-IV): sequencing the most valuable type-strain genomes for metagenomic binning, comparative biology and taxonomic classification.</title>
        <authorList>
            <person name="Goeker M."/>
        </authorList>
    </citation>
    <scope>NUCLEOTIDE SEQUENCE [LARGE SCALE GENOMIC DNA]</scope>
    <source>
        <strain evidence="6 7">DSM 17976</strain>
    </source>
</reference>
<protein>
    <submittedName>
        <fullName evidence="6">Integrase</fullName>
    </submittedName>
</protein>
<dbReference type="InterPro" id="IPR050090">
    <property type="entry name" value="Tyrosine_recombinase_XerCD"/>
</dbReference>
<dbReference type="InterPro" id="IPR035386">
    <property type="entry name" value="Arm-DNA-bind_5"/>
</dbReference>
<dbReference type="Proteomes" id="UP000541352">
    <property type="component" value="Unassembled WGS sequence"/>
</dbReference>
<proteinExistence type="inferred from homology"/>
<dbReference type="AlphaFoldDB" id="A0A7W5ZSJ8"/>
<dbReference type="GO" id="GO:0006310">
    <property type="term" value="P:DNA recombination"/>
    <property type="evidence" value="ECO:0007669"/>
    <property type="project" value="UniProtKB-KW"/>
</dbReference>
<name>A0A7W5ZSJ8_9BACT</name>
<accession>A0A7W5ZSJ8</accession>
<dbReference type="GO" id="GO:0015074">
    <property type="term" value="P:DNA integration"/>
    <property type="evidence" value="ECO:0007669"/>
    <property type="project" value="InterPro"/>
</dbReference>
<sequence>MSFRVRFKIRSKKNASKAEIHYLYCRIRVDGICAPDFATGIACFPDDWQHKQQSIKGYSEDVRQKNERLTQIRAELTEIFNDLRKQEKAITAQIIKQLYTKKTPIVQSCLLAFYDKCIQDLSISLNPSTMKSWYSRRAMLQTYIESVLKRKDIELVEVTPRWLKDYYEYHIKNLKNSLSHAARAVQAVKRIMDYSVVEGALPYNATKSLKVARSKQKPLSYLNKHELEKFAKCPFYDDRLQRTVDCFCFQAYTGMAYNELLLFSPKKHLHVDNEGITWIMIYRGKTTELSSIPLLVSARQLLEKYDYNLPVITNQKMNEYLKEAARIAGFEAEKIDEFTTHLARRTAGMYLLNVGLKIETVSRILGHKSIKITEKHYAKLLTSSIVSDLRRNGLI</sequence>
<dbReference type="Pfam" id="PF17293">
    <property type="entry name" value="Arm-DNA-bind_5"/>
    <property type="match status" value="1"/>
</dbReference>
<evidence type="ECO:0000259" key="5">
    <source>
        <dbReference type="PROSITE" id="PS51898"/>
    </source>
</evidence>
<evidence type="ECO:0000313" key="7">
    <source>
        <dbReference type="Proteomes" id="UP000541352"/>
    </source>
</evidence>
<dbReference type="PANTHER" id="PTHR30349:SF64">
    <property type="entry name" value="PROPHAGE INTEGRASE INTD-RELATED"/>
    <property type="match status" value="1"/>
</dbReference>
<comment type="similarity">
    <text evidence="1">Belongs to the 'phage' integrase family.</text>
</comment>
<keyword evidence="7" id="KW-1185">Reference proteome</keyword>
<comment type="caution">
    <text evidence="6">The sequence shown here is derived from an EMBL/GenBank/DDBJ whole genome shotgun (WGS) entry which is preliminary data.</text>
</comment>
<keyword evidence="4" id="KW-0175">Coiled coil</keyword>
<keyword evidence="3" id="KW-0233">DNA recombination</keyword>
<dbReference type="InterPro" id="IPR002104">
    <property type="entry name" value="Integrase_catalytic"/>
</dbReference>
<dbReference type="InterPro" id="IPR013762">
    <property type="entry name" value="Integrase-like_cat_sf"/>
</dbReference>
<dbReference type="InterPro" id="IPR011010">
    <property type="entry name" value="DNA_brk_join_enz"/>
</dbReference>
<dbReference type="InterPro" id="IPR025269">
    <property type="entry name" value="SAM-like_dom"/>
</dbReference>
<evidence type="ECO:0000256" key="4">
    <source>
        <dbReference type="SAM" id="Coils"/>
    </source>
</evidence>
<keyword evidence="2" id="KW-0238">DNA-binding</keyword>
<dbReference type="PANTHER" id="PTHR30349">
    <property type="entry name" value="PHAGE INTEGRASE-RELATED"/>
    <property type="match status" value="1"/>
</dbReference>
<evidence type="ECO:0000256" key="2">
    <source>
        <dbReference type="ARBA" id="ARBA00023125"/>
    </source>
</evidence>
<evidence type="ECO:0000256" key="3">
    <source>
        <dbReference type="ARBA" id="ARBA00023172"/>
    </source>
</evidence>